<dbReference type="InterPro" id="IPR011333">
    <property type="entry name" value="SKP1/BTB/POZ_sf"/>
</dbReference>
<evidence type="ECO:0000313" key="3">
    <source>
        <dbReference type="Proteomes" id="UP001432027"/>
    </source>
</evidence>
<dbReference type="SUPFAM" id="SSF54695">
    <property type="entry name" value="POZ domain"/>
    <property type="match status" value="1"/>
</dbReference>
<organism evidence="2 3">
    <name type="scientific">Pristionchus entomophagus</name>
    <dbReference type="NCBI Taxonomy" id="358040"/>
    <lineage>
        <taxon>Eukaryota</taxon>
        <taxon>Metazoa</taxon>
        <taxon>Ecdysozoa</taxon>
        <taxon>Nematoda</taxon>
        <taxon>Chromadorea</taxon>
        <taxon>Rhabditida</taxon>
        <taxon>Rhabditina</taxon>
        <taxon>Diplogasteromorpha</taxon>
        <taxon>Diplogasteroidea</taxon>
        <taxon>Neodiplogasteridae</taxon>
        <taxon>Pristionchus</taxon>
    </lineage>
</organism>
<accession>A0AAV5TSW6</accession>
<dbReference type="Proteomes" id="UP001432027">
    <property type="component" value="Unassembled WGS sequence"/>
</dbReference>
<sequence length="106" mass="12553">IRSETLVVGASTIPVSKEFMTLSSPYFERLFNANFREKENDVFEIEEVSTDDFRWFMDSFHTGVWEFASMERALLALSYADRFELLYLHLQVFPYIKNNRLPAEKL</sequence>
<dbReference type="Pfam" id="PF00651">
    <property type="entry name" value="BTB"/>
    <property type="match status" value="1"/>
</dbReference>
<dbReference type="SMART" id="SM00225">
    <property type="entry name" value="BTB"/>
    <property type="match status" value="1"/>
</dbReference>
<dbReference type="CDD" id="cd18186">
    <property type="entry name" value="BTB_POZ_ZBTB_KLHL-like"/>
    <property type="match status" value="1"/>
</dbReference>
<dbReference type="AlphaFoldDB" id="A0AAV5TSW6"/>
<comment type="caution">
    <text evidence="2">The sequence shown here is derived from an EMBL/GenBank/DDBJ whole genome shotgun (WGS) entry which is preliminary data.</text>
</comment>
<gene>
    <name evidence="2" type="ORF">PENTCL1PPCAC_19717</name>
</gene>
<dbReference type="EMBL" id="BTSX01000004">
    <property type="protein sequence ID" value="GMS97542.1"/>
    <property type="molecule type" value="Genomic_DNA"/>
</dbReference>
<dbReference type="InterPro" id="IPR000210">
    <property type="entry name" value="BTB/POZ_dom"/>
</dbReference>
<evidence type="ECO:0000259" key="1">
    <source>
        <dbReference type="PROSITE" id="PS50097"/>
    </source>
</evidence>
<name>A0AAV5TSW6_9BILA</name>
<keyword evidence="3" id="KW-1185">Reference proteome</keyword>
<dbReference type="Gene3D" id="3.30.710.10">
    <property type="entry name" value="Potassium Channel Kv1.1, Chain A"/>
    <property type="match status" value="1"/>
</dbReference>
<dbReference type="PROSITE" id="PS50097">
    <property type="entry name" value="BTB"/>
    <property type="match status" value="1"/>
</dbReference>
<feature type="non-terminal residue" evidence="2">
    <location>
        <position position="1"/>
    </location>
</feature>
<evidence type="ECO:0000313" key="2">
    <source>
        <dbReference type="EMBL" id="GMS97542.1"/>
    </source>
</evidence>
<feature type="non-terminal residue" evidence="2">
    <location>
        <position position="106"/>
    </location>
</feature>
<reference evidence="2" key="1">
    <citation type="submission" date="2023-10" db="EMBL/GenBank/DDBJ databases">
        <title>Genome assembly of Pristionchus species.</title>
        <authorList>
            <person name="Yoshida K."/>
            <person name="Sommer R.J."/>
        </authorList>
    </citation>
    <scope>NUCLEOTIDE SEQUENCE</scope>
    <source>
        <strain evidence="2">RS0144</strain>
    </source>
</reference>
<dbReference type="PANTHER" id="PTHR22744">
    <property type="entry name" value="HELIX LOOP HELIX PROTEIN 21-RELATED"/>
    <property type="match status" value="1"/>
</dbReference>
<proteinExistence type="predicted"/>
<dbReference type="PANTHER" id="PTHR22744:SF17">
    <property type="entry name" value="BTB DOMAIN-CONTAINING PROTEIN"/>
    <property type="match status" value="1"/>
</dbReference>
<feature type="domain" description="BTB" evidence="1">
    <location>
        <begin position="2"/>
        <end position="69"/>
    </location>
</feature>
<protein>
    <recommendedName>
        <fullName evidence="1">BTB domain-containing protein</fullName>
    </recommendedName>
</protein>